<evidence type="ECO:0000256" key="6">
    <source>
        <dbReference type="ARBA" id="ARBA00023163"/>
    </source>
</evidence>
<evidence type="ECO:0000259" key="10">
    <source>
        <dbReference type="PROSITE" id="PS50071"/>
    </source>
</evidence>
<dbReference type="GO" id="GO:0005667">
    <property type="term" value="C:transcription regulator complex"/>
    <property type="evidence" value="ECO:0007669"/>
    <property type="project" value="TreeGrafter"/>
</dbReference>
<proteinExistence type="inferred from homology"/>
<dbReference type="InterPro" id="IPR017970">
    <property type="entry name" value="Homeobox_CS"/>
</dbReference>
<dbReference type="GO" id="GO:0006351">
    <property type="term" value="P:DNA-templated transcription"/>
    <property type="evidence" value="ECO:0007669"/>
    <property type="project" value="InterPro"/>
</dbReference>
<evidence type="ECO:0000256" key="7">
    <source>
        <dbReference type="ARBA" id="ARBA00023242"/>
    </source>
</evidence>
<dbReference type="Pfam" id="PF16878">
    <property type="entry name" value="SIX1_SD"/>
    <property type="match status" value="1"/>
</dbReference>
<protein>
    <submittedName>
        <fullName evidence="12">Homeobox domain-containing protein</fullName>
    </submittedName>
</protein>
<keyword evidence="3" id="KW-0240">DNA-directed RNA polymerase</keyword>
<evidence type="ECO:0000256" key="8">
    <source>
        <dbReference type="PROSITE-ProRule" id="PRU00108"/>
    </source>
</evidence>
<evidence type="ECO:0000313" key="11">
    <source>
        <dbReference type="Proteomes" id="UP000887566"/>
    </source>
</evidence>
<dbReference type="AlphaFoldDB" id="A0A914VEU4"/>
<keyword evidence="4 8" id="KW-0238">DNA-binding</keyword>
<comment type="subcellular location">
    <subcellularLocation>
        <location evidence="1">Nucleus</location>
        <location evidence="1">Nucleolus</location>
    </subcellularLocation>
</comment>
<dbReference type="PROSITE" id="PS50071">
    <property type="entry name" value="HOMEOBOX_2"/>
    <property type="match status" value="1"/>
</dbReference>
<dbReference type="SMART" id="SM00389">
    <property type="entry name" value="HOX"/>
    <property type="match status" value="1"/>
</dbReference>
<dbReference type="Pfam" id="PF06870">
    <property type="entry name" value="RNA_pol_I_A49"/>
    <property type="match status" value="1"/>
</dbReference>
<dbReference type="GO" id="GO:0000981">
    <property type="term" value="F:DNA-binding transcription factor activity, RNA polymerase II-specific"/>
    <property type="evidence" value="ECO:0007669"/>
    <property type="project" value="InterPro"/>
</dbReference>
<sequence length="778" mass="87275">MKQESGRTFDDDVEPLIIGDEAASLNRRYTDTKRRDDDKGKIDGSPDKKKARIVAANGGSFSHRANDEKEVTEVVAQLMHNRLRKPADAVFLEQSKRVGHGATEEQKFYVLKSEVNDCIFHLGTEDSSKQLGFDYALAVVNKRTGKATFKPTKLYQFEAKFSQDKSLLLGERVASKTDYSKDYTDDKESWAAKRKQLTAEFGSSKKLKQQEAAQRREIKEETLQVMSAMPSTSGMKVEDDDKKTDLPDIAMLRTAESSVLPKANNEAEMAKDVYSWDLFIKSDELETLGPIAVELLQTPKLQLIEAGYAPVVLQLLGNLPTDEKAKLHRATAIVLLATMHHFCMNVSNYQKKFITMAEIANFPMPSEFVTKIRSDFFTEATFNKRQRGTDKLRVNVSSTEKDRLLSHLLVLALLLDVGSYTVPLTPWSRSLKVSDQKLVAVLRALGCTVAPASKSEGMLLQTTKIARLVGPPSKIQPPAASSVERNERFGLANDANYWGISGGDCLQFDAAAPATRLAVVAPRSFGMRQFVCSFALLPSGEDYGSPSVSTASTAMADASVRINKVVFTMEQIECICETLYLAKDGKKLVEFFSSVDLPDYLPMESPSIVRAKLYAFYHSGNYTQLYTALRGAIYEAKFHDELQDLWFKAHYAEVEARRHKPLGAVEKYRLRKKFPPPYTIWDGQETIYSFKENSRKVLRNCYKSNRYPSAEEKKAIAERTGLTFVQVSNWFKNRRQRDKSTSEELHASSPTPSLAQLVNNPYVGASAQHLSPRHVMDL</sequence>
<feature type="region of interest" description="Disordered" evidence="9">
    <location>
        <begin position="736"/>
        <end position="758"/>
    </location>
</feature>
<feature type="region of interest" description="Disordered" evidence="9">
    <location>
        <begin position="27"/>
        <end position="50"/>
    </location>
</feature>
<dbReference type="GO" id="GO:0000428">
    <property type="term" value="C:DNA-directed RNA polymerase complex"/>
    <property type="evidence" value="ECO:0007669"/>
    <property type="project" value="UniProtKB-KW"/>
</dbReference>
<feature type="compositionally biased region" description="Polar residues" evidence="9">
    <location>
        <begin position="748"/>
        <end position="758"/>
    </location>
</feature>
<dbReference type="PANTHER" id="PTHR10390">
    <property type="entry name" value="HOMEOBOX PROTEIN SIX"/>
    <property type="match status" value="1"/>
</dbReference>
<dbReference type="WBParaSite" id="PSAMB.scaffold1868size27109.g15320.t1">
    <property type="protein sequence ID" value="PSAMB.scaffold1868size27109.g15320.t1"/>
    <property type="gene ID" value="PSAMB.scaffold1868size27109.g15320"/>
</dbReference>
<keyword evidence="11" id="KW-1185">Reference proteome</keyword>
<dbReference type="InterPro" id="IPR009668">
    <property type="entry name" value="RNA_pol-assoc_fac_A49-like"/>
</dbReference>
<dbReference type="PROSITE" id="PS00027">
    <property type="entry name" value="HOMEOBOX_1"/>
    <property type="match status" value="1"/>
</dbReference>
<evidence type="ECO:0000256" key="5">
    <source>
        <dbReference type="ARBA" id="ARBA00023155"/>
    </source>
</evidence>
<evidence type="ECO:0000256" key="4">
    <source>
        <dbReference type="ARBA" id="ARBA00023125"/>
    </source>
</evidence>
<dbReference type="GO" id="GO:0000978">
    <property type="term" value="F:RNA polymerase II cis-regulatory region sequence-specific DNA binding"/>
    <property type="evidence" value="ECO:0007669"/>
    <property type="project" value="TreeGrafter"/>
</dbReference>
<keyword evidence="5 8" id="KW-0371">Homeobox</keyword>
<feature type="domain" description="Homeobox" evidence="10">
    <location>
        <begin position="681"/>
        <end position="741"/>
    </location>
</feature>
<accession>A0A914VEU4</accession>
<dbReference type="Proteomes" id="UP000887566">
    <property type="component" value="Unplaced"/>
</dbReference>
<feature type="compositionally biased region" description="Basic and acidic residues" evidence="9">
    <location>
        <begin position="28"/>
        <end position="48"/>
    </location>
</feature>
<organism evidence="11 12">
    <name type="scientific">Plectus sambesii</name>
    <dbReference type="NCBI Taxonomy" id="2011161"/>
    <lineage>
        <taxon>Eukaryota</taxon>
        <taxon>Metazoa</taxon>
        <taxon>Ecdysozoa</taxon>
        <taxon>Nematoda</taxon>
        <taxon>Chromadorea</taxon>
        <taxon>Plectida</taxon>
        <taxon>Plectina</taxon>
        <taxon>Plectoidea</taxon>
        <taxon>Plectidae</taxon>
        <taxon>Plectus</taxon>
    </lineage>
</organism>
<dbReference type="InterPro" id="IPR009057">
    <property type="entry name" value="Homeodomain-like_sf"/>
</dbReference>
<dbReference type="InterPro" id="IPR031701">
    <property type="entry name" value="SIX1_SD"/>
</dbReference>
<dbReference type="SUPFAM" id="SSF46689">
    <property type="entry name" value="Homeodomain-like"/>
    <property type="match status" value="1"/>
</dbReference>
<evidence type="ECO:0000256" key="2">
    <source>
        <dbReference type="ARBA" id="ARBA00009430"/>
    </source>
</evidence>
<evidence type="ECO:0000256" key="1">
    <source>
        <dbReference type="ARBA" id="ARBA00004604"/>
    </source>
</evidence>
<dbReference type="CDD" id="cd00086">
    <property type="entry name" value="homeodomain"/>
    <property type="match status" value="1"/>
</dbReference>
<dbReference type="GO" id="GO:0005730">
    <property type="term" value="C:nucleolus"/>
    <property type="evidence" value="ECO:0007669"/>
    <property type="project" value="UniProtKB-SubCell"/>
</dbReference>
<dbReference type="Pfam" id="PF00046">
    <property type="entry name" value="Homeodomain"/>
    <property type="match status" value="1"/>
</dbReference>
<feature type="DNA-binding region" description="Homeobox" evidence="8">
    <location>
        <begin position="683"/>
        <end position="742"/>
    </location>
</feature>
<evidence type="ECO:0000313" key="12">
    <source>
        <dbReference type="WBParaSite" id="PSAMB.scaffold1868size27109.g15320.t1"/>
    </source>
</evidence>
<evidence type="ECO:0000256" key="9">
    <source>
        <dbReference type="SAM" id="MobiDB-lite"/>
    </source>
</evidence>
<name>A0A914VEU4_9BILA</name>
<keyword evidence="6" id="KW-0804">Transcription</keyword>
<dbReference type="InterPro" id="IPR001356">
    <property type="entry name" value="HD"/>
</dbReference>
<keyword evidence="7 8" id="KW-0539">Nucleus</keyword>
<dbReference type="PANTHER" id="PTHR10390:SF44">
    <property type="entry name" value="SIX HOMEOBOX 4"/>
    <property type="match status" value="1"/>
</dbReference>
<reference evidence="12" key="1">
    <citation type="submission" date="2022-11" db="UniProtKB">
        <authorList>
            <consortium name="WormBaseParasite"/>
        </authorList>
    </citation>
    <scope>IDENTIFICATION</scope>
</reference>
<dbReference type="Gene3D" id="1.10.10.60">
    <property type="entry name" value="Homeodomain-like"/>
    <property type="match status" value="1"/>
</dbReference>
<evidence type="ECO:0000256" key="3">
    <source>
        <dbReference type="ARBA" id="ARBA00022478"/>
    </source>
</evidence>
<comment type="similarity">
    <text evidence="2">Belongs to the eukaryotic RPA49/POLR1E RNA polymerase subunit family.</text>
</comment>